<organism evidence="3 4">
    <name type="scientific">Eleusine coracana subsp. coracana</name>
    <dbReference type="NCBI Taxonomy" id="191504"/>
    <lineage>
        <taxon>Eukaryota</taxon>
        <taxon>Viridiplantae</taxon>
        <taxon>Streptophyta</taxon>
        <taxon>Embryophyta</taxon>
        <taxon>Tracheophyta</taxon>
        <taxon>Spermatophyta</taxon>
        <taxon>Magnoliopsida</taxon>
        <taxon>Liliopsida</taxon>
        <taxon>Poales</taxon>
        <taxon>Poaceae</taxon>
        <taxon>PACMAD clade</taxon>
        <taxon>Chloridoideae</taxon>
        <taxon>Cynodonteae</taxon>
        <taxon>Eleusininae</taxon>
        <taxon>Eleusine</taxon>
    </lineage>
</organism>
<dbReference type="Pfam" id="PF01070">
    <property type="entry name" value="FMN_dh"/>
    <property type="match status" value="1"/>
</dbReference>
<keyword evidence="4" id="KW-1185">Reference proteome</keyword>
<dbReference type="SUPFAM" id="SSF51395">
    <property type="entry name" value="FMN-linked oxidoreductases"/>
    <property type="match status" value="1"/>
</dbReference>
<feature type="domain" description="FMN-dependent dehydrogenase" evidence="2">
    <location>
        <begin position="44"/>
        <end position="76"/>
    </location>
</feature>
<dbReference type="PANTHER" id="PTHR10578">
    <property type="entry name" value="S -2-HYDROXY-ACID OXIDASE-RELATED"/>
    <property type="match status" value="1"/>
</dbReference>
<comment type="caution">
    <text evidence="3">The sequence shown here is derived from an EMBL/GenBank/DDBJ whole genome shotgun (WGS) entry which is preliminary data.</text>
</comment>
<dbReference type="GO" id="GO:0005777">
    <property type="term" value="C:peroxisome"/>
    <property type="evidence" value="ECO:0007669"/>
    <property type="project" value="TreeGrafter"/>
</dbReference>
<dbReference type="PANTHER" id="PTHR10578:SF72">
    <property type="entry name" value="GLYCOLATE OXIDASE 2"/>
    <property type="match status" value="1"/>
</dbReference>
<evidence type="ECO:0000313" key="4">
    <source>
        <dbReference type="Proteomes" id="UP001054889"/>
    </source>
</evidence>
<dbReference type="GO" id="GO:0003973">
    <property type="term" value="F:(S)-2-hydroxy-acid oxidase activity"/>
    <property type="evidence" value="ECO:0007669"/>
    <property type="project" value="TreeGrafter"/>
</dbReference>
<dbReference type="Gene3D" id="3.20.20.70">
    <property type="entry name" value="Aldolase class I"/>
    <property type="match status" value="1"/>
</dbReference>
<protein>
    <recommendedName>
        <fullName evidence="2">FMN-dependent dehydrogenase domain-containing protein</fullName>
    </recommendedName>
</protein>
<name>A0AAV5ESN2_ELECO</name>
<dbReference type="InterPro" id="IPR013785">
    <property type="entry name" value="Aldolase_TIM"/>
</dbReference>
<reference evidence="3" key="2">
    <citation type="submission" date="2021-12" db="EMBL/GenBank/DDBJ databases">
        <title>Resequencing data analysis of finger millet.</title>
        <authorList>
            <person name="Hatakeyama M."/>
            <person name="Aluri S."/>
            <person name="Balachadran M.T."/>
            <person name="Sivarajan S.R."/>
            <person name="Poveda L."/>
            <person name="Shimizu-Inatsugi R."/>
            <person name="Schlapbach R."/>
            <person name="Sreeman S.M."/>
            <person name="Shimizu K.K."/>
        </authorList>
    </citation>
    <scope>NUCLEOTIDE SEQUENCE</scope>
</reference>
<dbReference type="AlphaFoldDB" id="A0AAV5ESN2"/>
<evidence type="ECO:0000313" key="3">
    <source>
        <dbReference type="EMBL" id="GJN26413.1"/>
    </source>
</evidence>
<proteinExistence type="predicted"/>
<dbReference type="EMBL" id="BQKI01000079">
    <property type="protein sequence ID" value="GJN26413.1"/>
    <property type="molecule type" value="Genomic_DNA"/>
</dbReference>
<comment type="cofactor">
    <cofactor evidence="1">
        <name>FMN</name>
        <dbReference type="ChEBI" id="CHEBI:58210"/>
    </cofactor>
</comment>
<dbReference type="Proteomes" id="UP001054889">
    <property type="component" value="Unassembled WGS sequence"/>
</dbReference>
<accession>A0AAV5ESN2</accession>
<reference evidence="3" key="1">
    <citation type="journal article" date="2018" name="DNA Res.">
        <title>Multiple hybrid de novo genome assembly of finger millet, an orphan allotetraploid crop.</title>
        <authorList>
            <person name="Hatakeyama M."/>
            <person name="Aluri S."/>
            <person name="Balachadran M.T."/>
            <person name="Sivarajan S.R."/>
            <person name="Patrignani A."/>
            <person name="Gruter S."/>
            <person name="Poveda L."/>
            <person name="Shimizu-Inatsugi R."/>
            <person name="Baeten J."/>
            <person name="Francoijs K.J."/>
            <person name="Nataraja K.N."/>
            <person name="Reddy Y.A.N."/>
            <person name="Phadnis S."/>
            <person name="Ravikumar R.L."/>
            <person name="Schlapbach R."/>
            <person name="Sreeman S.M."/>
            <person name="Shimizu K.K."/>
        </authorList>
    </citation>
    <scope>NUCLEOTIDE SEQUENCE</scope>
</reference>
<sequence length="82" mass="9201">MSPSWPPTHRSSPRVAIPGALALAPCRNREMASVTNVYDYEELAKHKLSKMVYDFYAGGAEDQWTLNENKEAFSRICKPSPS</sequence>
<dbReference type="InterPro" id="IPR000262">
    <property type="entry name" value="FMN-dep_DH"/>
</dbReference>
<evidence type="ECO:0000259" key="2">
    <source>
        <dbReference type="Pfam" id="PF01070"/>
    </source>
</evidence>
<gene>
    <name evidence="3" type="primary">gb14341</name>
    <name evidence="3" type="ORF">PR202_gb14341</name>
</gene>
<evidence type="ECO:0000256" key="1">
    <source>
        <dbReference type="ARBA" id="ARBA00001917"/>
    </source>
</evidence>